<accession>A0AA88IDR5</accession>
<sequence length="419" mass="45856">MQCFDCNEYVHAKCSDITINQRLAGIKKGSTWYCAPCRQLKHTISRNDAVTPTSAITLTYLTPEVTKKIRKPQSQYFPNGHRFPIHSSTPAFSDATNAETTVRPANIHESINEQRQVPQSNERNENAARKLSSHTRACDSTPSSIQKANHIDIETNPIGTPVVSLKTAEACGSANKRLENFSLDWDVTPSGGAIRSSEFLLNFSRLTSRSEERESIMNEQQKVTSTDPVNTEEPRLSGFSKTSIANQTDASFWQLSKNSEADSLTPPGSDPFDTQIVVWSQDKAVESCLSYFGLKIEDEPTSANAGANLANGAEECVTVISCSLVNPPPDNRMPGTACINDPSPNSSNEEKLTQTSQALNAAPTIEVGCELTTVPSFPTYLLYVKTRLNVFTTKKDTVNVGRIASLSTRKTARKFAPAI</sequence>
<dbReference type="AlphaFoldDB" id="A0AA88IDR5"/>
<dbReference type="InterPro" id="IPR011011">
    <property type="entry name" value="Znf_FYVE_PHD"/>
</dbReference>
<comment type="caution">
    <text evidence="2">The sequence shown here is derived from an EMBL/GenBank/DDBJ whole genome shotgun (WGS) entry which is preliminary data.</text>
</comment>
<protein>
    <submittedName>
        <fullName evidence="2">Uncharacterized protein</fullName>
    </submittedName>
</protein>
<evidence type="ECO:0000313" key="3">
    <source>
        <dbReference type="Proteomes" id="UP001187531"/>
    </source>
</evidence>
<evidence type="ECO:0000313" key="2">
    <source>
        <dbReference type="EMBL" id="KAK2725379.1"/>
    </source>
</evidence>
<name>A0AA88IDR5_ARTSF</name>
<feature type="region of interest" description="Disordered" evidence="1">
    <location>
        <begin position="212"/>
        <end position="236"/>
    </location>
</feature>
<dbReference type="SUPFAM" id="SSF57903">
    <property type="entry name" value="FYVE/PHD zinc finger"/>
    <property type="match status" value="1"/>
</dbReference>
<reference evidence="2" key="1">
    <citation type="submission" date="2023-07" db="EMBL/GenBank/DDBJ databases">
        <title>Chromosome-level genome assembly of Artemia franciscana.</title>
        <authorList>
            <person name="Jo E."/>
        </authorList>
    </citation>
    <scope>NUCLEOTIDE SEQUENCE</scope>
    <source>
        <tissue evidence="2">Whole body</tissue>
    </source>
</reference>
<feature type="compositionally biased region" description="Polar residues" evidence="1">
    <location>
        <begin position="217"/>
        <end position="229"/>
    </location>
</feature>
<organism evidence="2 3">
    <name type="scientific">Artemia franciscana</name>
    <name type="common">Brine shrimp</name>
    <name type="synonym">Artemia sanfranciscana</name>
    <dbReference type="NCBI Taxonomy" id="6661"/>
    <lineage>
        <taxon>Eukaryota</taxon>
        <taxon>Metazoa</taxon>
        <taxon>Ecdysozoa</taxon>
        <taxon>Arthropoda</taxon>
        <taxon>Crustacea</taxon>
        <taxon>Branchiopoda</taxon>
        <taxon>Anostraca</taxon>
        <taxon>Artemiidae</taxon>
        <taxon>Artemia</taxon>
    </lineage>
</organism>
<keyword evidence="3" id="KW-1185">Reference proteome</keyword>
<gene>
    <name evidence="2" type="ORF">QYM36_000023</name>
</gene>
<dbReference type="Proteomes" id="UP001187531">
    <property type="component" value="Unassembled WGS sequence"/>
</dbReference>
<proteinExistence type="predicted"/>
<dbReference type="EMBL" id="JAVRJZ010000002">
    <property type="protein sequence ID" value="KAK2725379.1"/>
    <property type="molecule type" value="Genomic_DNA"/>
</dbReference>
<evidence type="ECO:0000256" key="1">
    <source>
        <dbReference type="SAM" id="MobiDB-lite"/>
    </source>
</evidence>
<feature type="compositionally biased region" description="Polar residues" evidence="1">
    <location>
        <begin position="134"/>
        <end position="147"/>
    </location>
</feature>
<feature type="region of interest" description="Disordered" evidence="1">
    <location>
        <begin position="113"/>
        <end position="149"/>
    </location>
</feature>